<dbReference type="Proteomes" id="UP000322976">
    <property type="component" value="Unassembled WGS sequence"/>
</dbReference>
<protein>
    <submittedName>
        <fullName evidence="2">Stage III sporulation protein AE</fullName>
    </submittedName>
</protein>
<dbReference type="EMBL" id="VTPS01000001">
    <property type="protein sequence ID" value="TZE83452.1"/>
    <property type="molecule type" value="Genomic_DNA"/>
</dbReference>
<evidence type="ECO:0000313" key="3">
    <source>
        <dbReference type="Proteomes" id="UP000322976"/>
    </source>
</evidence>
<feature type="transmembrane region" description="Helical" evidence="1">
    <location>
        <begin position="209"/>
        <end position="229"/>
    </location>
</feature>
<dbReference type="NCBIfam" id="TIGR02829">
    <property type="entry name" value="spore_III_AE"/>
    <property type="match status" value="1"/>
</dbReference>
<evidence type="ECO:0000313" key="2">
    <source>
        <dbReference type="EMBL" id="TZE83452.1"/>
    </source>
</evidence>
<keyword evidence="1" id="KW-0812">Transmembrane</keyword>
<comment type="caution">
    <text evidence="2">The sequence shown here is derived from an EMBL/GenBank/DDBJ whole genome shotgun (WGS) entry which is preliminary data.</text>
</comment>
<feature type="transmembrane region" description="Helical" evidence="1">
    <location>
        <begin position="249"/>
        <end position="270"/>
    </location>
</feature>
<evidence type="ECO:0000256" key="1">
    <source>
        <dbReference type="SAM" id="Phobius"/>
    </source>
</evidence>
<feature type="transmembrane region" description="Helical" evidence="1">
    <location>
        <begin position="367"/>
        <end position="391"/>
    </location>
</feature>
<feature type="transmembrane region" description="Helical" evidence="1">
    <location>
        <begin position="176"/>
        <end position="197"/>
    </location>
</feature>
<dbReference type="AlphaFoldDB" id="A0A5D8QG02"/>
<reference evidence="2 3" key="1">
    <citation type="submission" date="2019-08" db="EMBL/GenBank/DDBJ databases">
        <title>Calorimonas adulescens gen. nov., sp. nov., an anaerobic thermophilic bacterium from Sakhalin hot spring.</title>
        <authorList>
            <person name="Khomyakova M.A."/>
            <person name="Merkel A.Y."/>
            <person name="Novikov A."/>
            <person name="Bonch-Osmolovskaya E.A."/>
            <person name="Slobodkin A.I."/>
        </authorList>
    </citation>
    <scope>NUCLEOTIDE SEQUENCE [LARGE SCALE GENOMIC DNA]</scope>
    <source>
        <strain evidence="2 3">A05MB</strain>
    </source>
</reference>
<organism evidence="2 3">
    <name type="scientific">Calorimonas adulescens</name>
    <dbReference type="NCBI Taxonomy" id="2606906"/>
    <lineage>
        <taxon>Bacteria</taxon>
        <taxon>Bacillati</taxon>
        <taxon>Bacillota</taxon>
        <taxon>Clostridia</taxon>
        <taxon>Thermoanaerobacterales</taxon>
        <taxon>Thermoanaerobacteraceae</taxon>
        <taxon>Calorimonas</taxon>
    </lineage>
</organism>
<keyword evidence="1" id="KW-0472">Membrane</keyword>
<name>A0A5D8QG02_9THEO</name>
<proteinExistence type="predicted"/>
<keyword evidence="3" id="KW-1185">Reference proteome</keyword>
<accession>A0A5D8QG02</accession>
<keyword evidence="1" id="KW-1133">Transmembrane helix</keyword>
<feature type="transmembrane region" description="Helical" evidence="1">
    <location>
        <begin position="277"/>
        <end position="297"/>
    </location>
</feature>
<feature type="transmembrane region" description="Helical" evidence="1">
    <location>
        <begin position="104"/>
        <end position="124"/>
    </location>
</feature>
<dbReference type="RefSeq" id="WP_149544070.1">
    <property type="nucleotide sequence ID" value="NZ_VTPS01000001.1"/>
</dbReference>
<sequence length="396" mass="43061">MKKIYLILFIITLLILSFTPKVRASIGDTENIDTKSINEVIDQTVEALDMTEVNQMIEDINKESQGFMPEISFKEFLDSILDGKEYISFKDVFTGFIKYIFREVAGNLFFLGEILVLGVVAAILKTIHGAFNSESINNIASMSVYVMITILITRNLNMALGIGKDAITQMTNFMQAMLPVLITVMASTGSLTGAALFKPMVIGSVEIISQIIMEVVMPLIIIMAIIYLVNSISESVQISYLAKLVQKVAVVLVGLCFTIFVGIATIEGVTSNSADNLMVTAMKFTAGSFIPIIGHVLTDTIDVMFSSSMVINSALRMISIVALFMIISLPISKIVVLILLYKFTAAVIQPIADKKLVDALDGVGDSLTVLLTAVICVGVMFYISLTMFIGASYPGV</sequence>
<gene>
    <name evidence="2" type="primary">spoIIIAE</name>
    <name evidence="2" type="ORF">FWJ32_00775</name>
</gene>
<feature type="transmembrane region" description="Helical" evidence="1">
    <location>
        <begin position="136"/>
        <end position="156"/>
    </location>
</feature>
<dbReference type="Pfam" id="PF09546">
    <property type="entry name" value="Spore_III_AE"/>
    <property type="match status" value="1"/>
</dbReference>
<dbReference type="InterPro" id="IPR014194">
    <property type="entry name" value="Spore_III_AE"/>
</dbReference>